<keyword evidence="1" id="KW-1133">Transmembrane helix</keyword>
<proteinExistence type="predicted"/>
<keyword evidence="3" id="KW-1185">Reference proteome</keyword>
<comment type="caution">
    <text evidence="2">The sequence shown here is derived from an EMBL/GenBank/DDBJ whole genome shotgun (WGS) entry which is preliminary data.</text>
</comment>
<keyword evidence="1" id="KW-0812">Transmembrane</keyword>
<evidence type="ECO:0000313" key="3">
    <source>
        <dbReference type="Proteomes" id="UP001500340"/>
    </source>
</evidence>
<reference evidence="3" key="1">
    <citation type="journal article" date="2019" name="Int. J. Syst. Evol. Microbiol.">
        <title>The Global Catalogue of Microorganisms (GCM) 10K type strain sequencing project: providing services to taxonomists for standard genome sequencing and annotation.</title>
        <authorList>
            <consortium name="The Broad Institute Genomics Platform"/>
            <consortium name="The Broad Institute Genome Sequencing Center for Infectious Disease"/>
            <person name="Wu L."/>
            <person name="Ma J."/>
        </authorList>
    </citation>
    <scope>NUCLEOTIDE SEQUENCE [LARGE SCALE GENOMIC DNA]</scope>
    <source>
        <strain evidence="3">JCM 12774</strain>
    </source>
</reference>
<feature type="transmembrane region" description="Helical" evidence="1">
    <location>
        <begin position="6"/>
        <end position="27"/>
    </location>
</feature>
<protein>
    <submittedName>
        <fullName evidence="2">Uncharacterized protein</fullName>
    </submittedName>
</protein>
<gene>
    <name evidence="2" type="ORF">GCM10008933_12150</name>
</gene>
<evidence type="ECO:0000313" key="2">
    <source>
        <dbReference type="EMBL" id="GAA0382548.1"/>
    </source>
</evidence>
<dbReference type="RefSeq" id="WP_343858771.1">
    <property type="nucleotide sequence ID" value="NZ_BAAACX010000007.1"/>
</dbReference>
<organism evidence="2 3">
    <name type="scientific">Paenibacillus motobuensis</name>
    <dbReference type="NCBI Taxonomy" id="295324"/>
    <lineage>
        <taxon>Bacteria</taxon>
        <taxon>Bacillati</taxon>
        <taxon>Bacillota</taxon>
        <taxon>Bacilli</taxon>
        <taxon>Bacillales</taxon>
        <taxon>Paenibacillaceae</taxon>
        <taxon>Paenibacillus</taxon>
    </lineage>
</organism>
<accession>A0ABP3HY52</accession>
<dbReference type="EMBL" id="BAAACX010000007">
    <property type="protein sequence ID" value="GAA0382548.1"/>
    <property type="molecule type" value="Genomic_DNA"/>
</dbReference>
<name>A0ABP3HY52_9BACL</name>
<evidence type="ECO:0000256" key="1">
    <source>
        <dbReference type="SAM" id="Phobius"/>
    </source>
</evidence>
<keyword evidence="1" id="KW-0472">Membrane</keyword>
<dbReference type="Proteomes" id="UP001500340">
    <property type="component" value="Unassembled WGS sequence"/>
</dbReference>
<sequence>MTQYAVQHPYLTALLVFIALIVIDNMIRQIAAVRIAKHGSKGGTEDERTTGN</sequence>